<dbReference type="Gene3D" id="1.10.3480.10">
    <property type="entry name" value="TorD-like"/>
    <property type="match status" value="1"/>
</dbReference>
<sequence>MIWRRHRRSSPSLSRSDIRTSWQVTSLLLDYPDERLIELLPTLRDALADAPSAVADPLRAVLEHLESRPLQQVQSAYIDTFDVTRRCALHLTYYTCGDTRKRGVELIRFKQAYRSAGVEMDDRELPDHLCVLLEFGAAHDLDTAWKLLCDNRVGIELLQRALNAKSSPWLPAVESLRATLPVLDGTDEEALARLIAEGPPSEQVGLDLPGYAIDPRLNPNPWGAPPPMLPPGAPNSLRSPIPIYPVDKAPSSPSTVGAPR</sequence>
<evidence type="ECO:0000256" key="2">
    <source>
        <dbReference type="SAM" id="MobiDB-lite"/>
    </source>
</evidence>
<accession>A0ABN2M123</accession>
<gene>
    <name evidence="3" type="ORF">GCM10009811_31760</name>
</gene>
<feature type="compositionally biased region" description="Polar residues" evidence="2">
    <location>
        <begin position="251"/>
        <end position="260"/>
    </location>
</feature>
<feature type="region of interest" description="Disordered" evidence="2">
    <location>
        <begin position="217"/>
        <end position="260"/>
    </location>
</feature>
<dbReference type="NCBIfam" id="TIGR00684">
    <property type="entry name" value="narJ"/>
    <property type="match status" value="1"/>
</dbReference>
<organism evidence="3 4">
    <name type="scientific">Nostocoides veronense</name>
    <dbReference type="NCBI Taxonomy" id="330836"/>
    <lineage>
        <taxon>Bacteria</taxon>
        <taxon>Bacillati</taxon>
        <taxon>Actinomycetota</taxon>
        <taxon>Actinomycetes</taxon>
        <taxon>Micrococcales</taxon>
        <taxon>Intrasporangiaceae</taxon>
        <taxon>Nostocoides</taxon>
    </lineage>
</organism>
<dbReference type="InterPro" id="IPR036411">
    <property type="entry name" value="TorD-like_sf"/>
</dbReference>
<dbReference type="Proteomes" id="UP001499938">
    <property type="component" value="Unassembled WGS sequence"/>
</dbReference>
<dbReference type="PANTHER" id="PTHR43680">
    <property type="entry name" value="NITRATE REDUCTASE MOLYBDENUM COFACTOR ASSEMBLY CHAPERONE"/>
    <property type="match status" value="1"/>
</dbReference>
<proteinExistence type="predicted"/>
<evidence type="ECO:0000313" key="3">
    <source>
        <dbReference type="EMBL" id="GAA1805837.1"/>
    </source>
</evidence>
<dbReference type="Pfam" id="PF02613">
    <property type="entry name" value="Nitrate_red_del"/>
    <property type="match status" value="1"/>
</dbReference>
<name>A0ABN2M123_9MICO</name>
<evidence type="ECO:0000313" key="4">
    <source>
        <dbReference type="Proteomes" id="UP001499938"/>
    </source>
</evidence>
<dbReference type="PANTHER" id="PTHR43680:SF2">
    <property type="entry name" value="NITRATE REDUCTASE MOLYBDENUM COFACTOR ASSEMBLY CHAPERONE NARJ"/>
    <property type="match status" value="1"/>
</dbReference>
<protein>
    <recommendedName>
        <fullName evidence="5">Nitrate reductase molybdenum cofactor assembly chaperone</fullName>
    </recommendedName>
</protein>
<dbReference type="EMBL" id="BAAAPO010000050">
    <property type="protein sequence ID" value="GAA1805837.1"/>
    <property type="molecule type" value="Genomic_DNA"/>
</dbReference>
<feature type="compositionally biased region" description="Pro residues" evidence="2">
    <location>
        <begin position="222"/>
        <end position="233"/>
    </location>
</feature>
<dbReference type="RefSeq" id="WP_344087748.1">
    <property type="nucleotide sequence ID" value="NZ_BAAAPO010000050.1"/>
</dbReference>
<reference evidence="3 4" key="1">
    <citation type="journal article" date="2019" name="Int. J. Syst. Evol. Microbiol.">
        <title>The Global Catalogue of Microorganisms (GCM) 10K type strain sequencing project: providing services to taxonomists for standard genome sequencing and annotation.</title>
        <authorList>
            <consortium name="The Broad Institute Genomics Platform"/>
            <consortium name="The Broad Institute Genome Sequencing Center for Infectious Disease"/>
            <person name="Wu L."/>
            <person name="Ma J."/>
        </authorList>
    </citation>
    <scope>NUCLEOTIDE SEQUENCE [LARGE SCALE GENOMIC DNA]</scope>
    <source>
        <strain evidence="3 4">JCM 15592</strain>
    </source>
</reference>
<keyword evidence="1" id="KW-0534">Nitrate assimilation</keyword>
<dbReference type="InterPro" id="IPR020945">
    <property type="entry name" value="DMSO/NO3_reduct_chaperone"/>
</dbReference>
<evidence type="ECO:0008006" key="5">
    <source>
        <dbReference type="Google" id="ProtNLM"/>
    </source>
</evidence>
<dbReference type="InterPro" id="IPR003765">
    <property type="entry name" value="NO3_reductase_chaperone_NarJ"/>
</dbReference>
<evidence type="ECO:0000256" key="1">
    <source>
        <dbReference type="ARBA" id="ARBA00023063"/>
    </source>
</evidence>
<keyword evidence="4" id="KW-1185">Reference proteome</keyword>
<comment type="caution">
    <text evidence="3">The sequence shown here is derived from an EMBL/GenBank/DDBJ whole genome shotgun (WGS) entry which is preliminary data.</text>
</comment>
<dbReference type="SUPFAM" id="SSF89155">
    <property type="entry name" value="TorD-like"/>
    <property type="match status" value="1"/>
</dbReference>